<dbReference type="OrthoDB" id="4485682at2759"/>
<organism evidence="2 3">
    <name type="scientific">Penicillium capsulatum</name>
    <dbReference type="NCBI Taxonomy" id="69766"/>
    <lineage>
        <taxon>Eukaryota</taxon>
        <taxon>Fungi</taxon>
        <taxon>Dikarya</taxon>
        <taxon>Ascomycota</taxon>
        <taxon>Pezizomycotina</taxon>
        <taxon>Eurotiomycetes</taxon>
        <taxon>Eurotiomycetidae</taxon>
        <taxon>Eurotiales</taxon>
        <taxon>Aspergillaceae</taxon>
        <taxon>Penicillium</taxon>
    </lineage>
</organism>
<sequence length="628" mass="73265">MHWIRAENLTLKVIEGFFRWYHDTHNLHYESGFLTMTRYWRLWVREERDDPLPPELSRKVTKLASGLSKEWNLDKGAKEQPPINIDDLLFTTWHLLAACDLAFPTFRILLQLNTLRKMMCSTTARPGTLIESNAHENVGDALKWKDVALFMVKHPENPNRRELLMRVRHRLMKRRRNKGVPPYYTYTERNDSLGLCVIQDILTYAFLDDAFDSPYIKTPRDIWSLTDIPDHRLSTPIHFKKSIGEVCILRRTMYDNARGVIMNPIQPWKCKQAEKFEKAASALAGFKDEGSFYKYRKGAAAEVRHLDEYSRNIVMGHENGKTFAKYVSVRDDVQSAFMGTPARKALLDLSCNASLTRDVSAPTDLNEAQKQGIELDPNLARLKEATRLLRRALIKEFGQLEKARKLGDRRYRELRTFQEAIRTYRKRLLNAAMKRTRDHFFENVGNRIIEANHHGKPITFTPDLSHIQPERKDLADLEFKNRDTDNLHPQTLIEDRIRSLELRLRLENLRIPQGLHRKIDFSKLERKIADSKVFDAKEEEEEEVMPTFWESKSGLECPICLGRSTADPAVREYTFARKDSLARHFKGHQLPNSFGERGRQCDIPGCKEVLFTLMQYKLHLADCHHIVL</sequence>
<accession>A0A9W9IYI6</accession>
<proteinExistence type="predicted"/>
<evidence type="ECO:0000259" key="1">
    <source>
        <dbReference type="SMART" id="SM00355"/>
    </source>
</evidence>
<protein>
    <recommendedName>
        <fullName evidence="1">C2H2-type domain-containing protein</fullName>
    </recommendedName>
</protein>
<name>A0A9W9IYI6_9EURO</name>
<evidence type="ECO:0000313" key="3">
    <source>
        <dbReference type="Proteomes" id="UP001146351"/>
    </source>
</evidence>
<dbReference type="EMBL" id="JAPQKO010000001">
    <property type="protein sequence ID" value="KAJ5184201.1"/>
    <property type="molecule type" value="Genomic_DNA"/>
</dbReference>
<keyword evidence="3" id="KW-1185">Reference proteome</keyword>
<gene>
    <name evidence="2" type="ORF">N7492_001817</name>
</gene>
<dbReference type="AlphaFoldDB" id="A0A9W9IYI6"/>
<feature type="domain" description="C2H2-type" evidence="1">
    <location>
        <begin position="599"/>
        <end position="624"/>
    </location>
</feature>
<dbReference type="SMART" id="SM00355">
    <property type="entry name" value="ZnF_C2H2"/>
    <property type="match status" value="2"/>
</dbReference>
<dbReference type="Proteomes" id="UP001146351">
    <property type="component" value="Unassembled WGS sequence"/>
</dbReference>
<feature type="domain" description="C2H2-type" evidence="1">
    <location>
        <begin position="555"/>
        <end position="588"/>
    </location>
</feature>
<dbReference type="InterPro" id="IPR013087">
    <property type="entry name" value="Znf_C2H2_type"/>
</dbReference>
<evidence type="ECO:0000313" key="2">
    <source>
        <dbReference type="EMBL" id="KAJ5184201.1"/>
    </source>
</evidence>
<comment type="caution">
    <text evidence="2">The sequence shown here is derived from an EMBL/GenBank/DDBJ whole genome shotgun (WGS) entry which is preliminary data.</text>
</comment>
<dbReference type="PANTHER" id="PTHR37535:SF4">
    <property type="entry name" value="FLUG DOMAIN-CONTAINING PROTEIN"/>
    <property type="match status" value="1"/>
</dbReference>
<dbReference type="PANTHER" id="PTHR37535">
    <property type="entry name" value="FLUG DOMAIN PROTEIN"/>
    <property type="match status" value="1"/>
</dbReference>
<reference evidence="2" key="1">
    <citation type="submission" date="2022-11" db="EMBL/GenBank/DDBJ databases">
        <authorList>
            <person name="Petersen C."/>
        </authorList>
    </citation>
    <scope>NUCLEOTIDE SEQUENCE</scope>
    <source>
        <strain evidence="2">IBT 21917</strain>
    </source>
</reference>
<dbReference type="InterPro" id="IPR021842">
    <property type="entry name" value="DUF3435"/>
</dbReference>
<dbReference type="Pfam" id="PF11917">
    <property type="entry name" value="DUF3435"/>
    <property type="match status" value="1"/>
</dbReference>
<reference evidence="2" key="2">
    <citation type="journal article" date="2023" name="IMA Fungus">
        <title>Comparative genomic study of the Penicillium genus elucidates a diverse pangenome and 15 lateral gene transfer events.</title>
        <authorList>
            <person name="Petersen C."/>
            <person name="Sorensen T."/>
            <person name="Nielsen M.R."/>
            <person name="Sondergaard T.E."/>
            <person name="Sorensen J.L."/>
            <person name="Fitzpatrick D.A."/>
            <person name="Frisvad J.C."/>
            <person name="Nielsen K.L."/>
        </authorList>
    </citation>
    <scope>NUCLEOTIDE SEQUENCE</scope>
    <source>
        <strain evidence="2">IBT 21917</strain>
    </source>
</reference>